<feature type="transmembrane region" description="Helical" evidence="1">
    <location>
        <begin position="122"/>
        <end position="143"/>
    </location>
</feature>
<feature type="transmembrane region" description="Helical" evidence="1">
    <location>
        <begin position="12"/>
        <end position="33"/>
    </location>
</feature>
<dbReference type="EMBL" id="BOSE01000001">
    <property type="protein sequence ID" value="GIP14860.1"/>
    <property type="molecule type" value="Genomic_DNA"/>
</dbReference>
<keyword evidence="1" id="KW-0812">Transmembrane</keyword>
<keyword evidence="3" id="KW-1185">Reference proteome</keyword>
<gene>
    <name evidence="2" type="ORF">J40TS1_05020</name>
</gene>
<keyword evidence="1" id="KW-0472">Membrane</keyword>
<feature type="transmembrane region" description="Helical" evidence="1">
    <location>
        <begin position="149"/>
        <end position="169"/>
    </location>
</feature>
<feature type="transmembrane region" description="Helical" evidence="1">
    <location>
        <begin position="39"/>
        <end position="57"/>
    </location>
</feature>
<dbReference type="AlphaFoldDB" id="A0A919YKH0"/>
<keyword evidence="1" id="KW-1133">Transmembrane helix</keyword>
<dbReference type="Proteomes" id="UP000683139">
    <property type="component" value="Unassembled WGS sequence"/>
</dbReference>
<feature type="transmembrane region" description="Helical" evidence="1">
    <location>
        <begin position="197"/>
        <end position="215"/>
    </location>
</feature>
<evidence type="ECO:0000256" key="1">
    <source>
        <dbReference type="SAM" id="Phobius"/>
    </source>
</evidence>
<accession>A0A919YKH0</accession>
<feature type="transmembrane region" description="Helical" evidence="1">
    <location>
        <begin position="94"/>
        <end position="115"/>
    </location>
</feature>
<evidence type="ECO:0000313" key="2">
    <source>
        <dbReference type="EMBL" id="GIP14860.1"/>
    </source>
</evidence>
<sequence length="437" mass="49817">MARQIAFLLKPFLRAVIELIFYAPIWLTIGIYLLPSAQLPLWAALLVIVYCVPQFVFRSGKAIKNGYRILSVAILGILPVALLAALLPAQIDEWAWIACGLVGIAFVESSFRSLLHNWYNSFSTLIMLIMLFAAVGLQILKVITLAKLALFNSIFFALGIVACILFLYIHNERTVRDQQMIDNASTTIRRSVAMNRLYITIIALVVVGIALIRSVQEKLEQWLKQLYQWLLGWLSREPAAEQQPVEQPQQPQFDLGELEEASEPSRFWLVLEQILKWLAIAFIVVAVLVAIYYIVTKLIPLLLKLIHRMLNRRALLKQSGEGYTDEIEGIIPQKNKHKRKRVRGLARPSLKQWSKLSSREKVKALYVLALSFGLKQGEPIAASKTAQENLKLLMKDQPTTEIYNELLHSYNEIRYGNVEPDAQHVEGLRHKVEEQKN</sequence>
<evidence type="ECO:0008006" key="4">
    <source>
        <dbReference type="Google" id="ProtNLM"/>
    </source>
</evidence>
<organism evidence="2 3">
    <name type="scientific">Paenibacillus montaniterrae</name>
    <dbReference type="NCBI Taxonomy" id="429341"/>
    <lineage>
        <taxon>Bacteria</taxon>
        <taxon>Bacillati</taxon>
        <taxon>Bacillota</taxon>
        <taxon>Bacilli</taxon>
        <taxon>Bacillales</taxon>
        <taxon>Paenibacillaceae</taxon>
        <taxon>Paenibacillus</taxon>
    </lineage>
</organism>
<feature type="transmembrane region" description="Helical" evidence="1">
    <location>
        <begin position="277"/>
        <end position="303"/>
    </location>
</feature>
<proteinExistence type="predicted"/>
<protein>
    <recommendedName>
        <fullName evidence="4">DUF4129 domain-containing protein</fullName>
    </recommendedName>
</protein>
<reference evidence="2" key="1">
    <citation type="submission" date="2021-03" db="EMBL/GenBank/DDBJ databases">
        <title>Antimicrobial resistance genes in bacteria isolated from Japanese honey, and their potential for conferring macrolide and lincosamide resistance in the American foulbrood pathogen Paenibacillus larvae.</title>
        <authorList>
            <person name="Okamoto M."/>
            <person name="Kumagai M."/>
            <person name="Kanamori H."/>
            <person name="Takamatsu D."/>
        </authorList>
    </citation>
    <scope>NUCLEOTIDE SEQUENCE</scope>
    <source>
        <strain evidence="2">J40TS1</strain>
    </source>
</reference>
<name>A0A919YKH0_9BACL</name>
<feature type="transmembrane region" description="Helical" evidence="1">
    <location>
        <begin position="69"/>
        <end position="88"/>
    </location>
</feature>
<evidence type="ECO:0000313" key="3">
    <source>
        <dbReference type="Proteomes" id="UP000683139"/>
    </source>
</evidence>
<dbReference type="RefSeq" id="WP_213513045.1">
    <property type="nucleotide sequence ID" value="NZ_BOSE01000001.1"/>
</dbReference>
<comment type="caution">
    <text evidence="2">The sequence shown here is derived from an EMBL/GenBank/DDBJ whole genome shotgun (WGS) entry which is preliminary data.</text>
</comment>